<dbReference type="GO" id="GO:0005737">
    <property type="term" value="C:cytoplasm"/>
    <property type="evidence" value="ECO:0007669"/>
    <property type="project" value="TreeGrafter"/>
</dbReference>
<dbReference type="PANTHER" id="PTHR13799:SF14">
    <property type="entry name" value="GTP CYCLOHYDROLASE 1 TYPE 2 HOMOLOG"/>
    <property type="match status" value="1"/>
</dbReference>
<comment type="similarity">
    <text evidence="1 4">Belongs to the GTP cyclohydrolase I type 2/NIF3 family.</text>
</comment>
<proteinExistence type="inferred from homology"/>
<dbReference type="NCBIfam" id="TIGR00486">
    <property type="entry name" value="YbgI_SA1388"/>
    <property type="match status" value="1"/>
</dbReference>
<dbReference type="PIRSF" id="PIRSF037489">
    <property type="entry name" value="UCP037489_NIF3_YqfO"/>
    <property type="match status" value="1"/>
</dbReference>
<evidence type="ECO:0000256" key="2">
    <source>
        <dbReference type="ARBA" id="ARBA00022112"/>
    </source>
</evidence>
<dbReference type="PANTHER" id="PTHR13799">
    <property type="entry name" value="NGG1 INTERACTING FACTOR 3"/>
    <property type="match status" value="1"/>
</dbReference>
<dbReference type="Gene3D" id="3.30.70.120">
    <property type="match status" value="1"/>
</dbReference>
<keyword evidence="6" id="KW-0378">Hydrolase</keyword>
<name>A0A511ZA96_9BACL</name>
<dbReference type="Proteomes" id="UP000321901">
    <property type="component" value="Unassembled WGS sequence"/>
</dbReference>
<evidence type="ECO:0000313" key="6">
    <source>
        <dbReference type="EMBL" id="GEN84364.1"/>
    </source>
</evidence>
<reference evidence="6 7" key="1">
    <citation type="submission" date="2019-07" db="EMBL/GenBank/DDBJ databases">
        <title>Whole genome shotgun sequence of Sporosarcina luteola NBRC 105378.</title>
        <authorList>
            <person name="Hosoyama A."/>
            <person name="Uohara A."/>
            <person name="Ohji S."/>
            <person name="Ichikawa N."/>
        </authorList>
    </citation>
    <scope>NUCLEOTIDE SEQUENCE [LARGE SCALE GENOMIC DNA]</scope>
    <source>
        <strain evidence="6 7">NBRC 105378</strain>
    </source>
</reference>
<dbReference type="OrthoDB" id="9792792at2"/>
<dbReference type="InterPro" id="IPR017221">
    <property type="entry name" value="DUF34/NIF3_bac"/>
</dbReference>
<dbReference type="InterPro" id="IPR002678">
    <property type="entry name" value="DUF34/NIF3"/>
</dbReference>
<dbReference type="Pfam" id="PF01784">
    <property type="entry name" value="DUF34_NIF3"/>
    <property type="match status" value="1"/>
</dbReference>
<evidence type="ECO:0000256" key="1">
    <source>
        <dbReference type="ARBA" id="ARBA00006964"/>
    </source>
</evidence>
<feature type="binding site" evidence="5">
    <location>
        <position position="67"/>
    </location>
    <ligand>
        <name>a divalent metal cation</name>
        <dbReference type="ChEBI" id="CHEBI:60240"/>
        <label>1</label>
    </ligand>
</feature>
<feature type="binding site" evidence="5">
    <location>
        <position position="335"/>
    </location>
    <ligand>
        <name>a divalent metal cation</name>
        <dbReference type="ChEBI" id="CHEBI:60240"/>
        <label>1</label>
    </ligand>
</feature>
<evidence type="ECO:0000256" key="5">
    <source>
        <dbReference type="PIRSR" id="PIRSR602678-1"/>
    </source>
</evidence>
<dbReference type="InterPro" id="IPR015867">
    <property type="entry name" value="N-reg_PII/ATP_PRibTrfase_C"/>
</dbReference>
<dbReference type="RefSeq" id="WP_147059147.1">
    <property type="nucleotide sequence ID" value="NZ_BJYL01000036.1"/>
</dbReference>
<dbReference type="Gene3D" id="3.40.1390.30">
    <property type="entry name" value="NIF3 (NGG1p interacting factor 3)-like"/>
    <property type="match status" value="2"/>
</dbReference>
<dbReference type="GO" id="GO:0046872">
    <property type="term" value="F:metal ion binding"/>
    <property type="evidence" value="ECO:0007669"/>
    <property type="project" value="UniProtKB-UniRule"/>
</dbReference>
<evidence type="ECO:0000256" key="3">
    <source>
        <dbReference type="ARBA" id="ARBA00022723"/>
    </source>
</evidence>
<evidence type="ECO:0000313" key="7">
    <source>
        <dbReference type="Proteomes" id="UP000321901"/>
    </source>
</evidence>
<dbReference type="AlphaFoldDB" id="A0A511ZA96"/>
<dbReference type="FunFam" id="3.30.70.120:FF:000006">
    <property type="entry name" value="GTP cyclohydrolase 1 type 2 homolog"/>
    <property type="match status" value="1"/>
</dbReference>
<dbReference type="InterPro" id="IPR036069">
    <property type="entry name" value="DUF34/NIF3_sf"/>
</dbReference>
<feature type="binding site" evidence="5">
    <location>
        <position position="332"/>
    </location>
    <ligand>
        <name>a divalent metal cation</name>
        <dbReference type="ChEBI" id="CHEBI:60240"/>
        <label>1</label>
    </ligand>
</feature>
<dbReference type="EMBL" id="BJYL01000036">
    <property type="protein sequence ID" value="GEN84364.1"/>
    <property type="molecule type" value="Genomic_DNA"/>
</dbReference>
<protein>
    <recommendedName>
        <fullName evidence="2 4">GTP cyclohydrolase 1 type 2 homolog</fullName>
    </recommendedName>
</protein>
<dbReference type="SUPFAM" id="SSF102705">
    <property type="entry name" value="NIF3 (NGG1p interacting factor 3)-like"/>
    <property type="match status" value="1"/>
</dbReference>
<comment type="caution">
    <text evidence="6">The sequence shown here is derived from an EMBL/GenBank/DDBJ whole genome shotgun (WGS) entry which is preliminary data.</text>
</comment>
<dbReference type="GO" id="GO:0016787">
    <property type="term" value="F:hydrolase activity"/>
    <property type="evidence" value="ECO:0007669"/>
    <property type="project" value="UniProtKB-KW"/>
</dbReference>
<feature type="binding site" evidence="5">
    <location>
        <position position="68"/>
    </location>
    <ligand>
        <name>a divalent metal cation</name>
        <dbReference type="ChEBI" id="CHEBI:60240"/>
        <label>1</label>
    </ligand>
</feature>
<sequence length="373" mass="40986">MKRVNGHEIISLFEKWSPKRFAEDWDPVGLHIGQLNRQVEKVLITLDVNEKVVDEAIDKGANLIIAHHPPIFRAMKNIWTDTPQGRLIEKCIKNDIAVYAAHTNLDVAPGGVNDLLASRLELADLEVMSPTISDPLYKLAVFCPVEQADELRAALAKAGAGAIGDYIGCSFTSAGTGRFIPTEGADPFIGEIGKGETVAEERIEVVLPGPIRSKVLKAMLAAHPYEEPAYDFFVLDQRTKEFGLGRVGQLAEAMDLEQFAQYVKRVLDVPAVRIVGNLKKPVKKVAVLGGSGSKYIQAAKRKGADVFVTGDMDFHSAQDAELLDLAIVDPGHHVEKVMIEGVAKYMQHASQEKGFDVLFIQSEVNTEPFRFIF</sequence>
<gene>
    <name evidence="6" type="primary">yqfO</name>
    <name evidence="6" type="ORF">SLU01_26760</name>
</gene>
<evidence type="ECO:0000256" key="4">
    <source>
        <dbReference type="PIRNR" id="PIRNR037489"/>
    </source>
</evidence>
<keyword evidence="3 4" id="KW-0479">Metal-binding</keyword>
<dbReference type="FunFam" id="3.40.1390.30:FF:000001">
    <property type="entry name" value="GTP cyclohydrolase 1 type 2"/>
    <property type="match status" value="1"/>
</dbReference>
<organism evidence="6 7">
    <name type="scientific">Sporosarcina luteola</name>
    <dbReference type="NCBI Taxonomy" id="582850"/>
    <lineage>
        <taxon>Bacteria</taxon>
        <taxon>Bacillati</taxon>
        <taxon>Bacillota</taxon>
        <taxon>Bacilli</taxon>
        <taxon>Bacillales</taxon>
        <taxon>Caryophanaceae</taxon>
        <taxon>Sporosarcina</taxon>
    </lineage>
</organism>
<keyword evidence="7" id="KW-1185">Reference proteome</keyword>
<feature type="binding site" evidence="5">
    <location>
        <position position="106"/>
    </location>
    <ligand>
        <name>a divalent metal cation</name>
        <dbReference type="ChEBI" id="CHEBI:60240"/>
        <label>1</label>
    </ligand>
</feature>
<accession>A0A511ZA96</accession>